<accession>A0AAW1XL21</accession>
<keyword evidence="2" id="KW-1185">Reference proteome</keyword>
<protein>
    <submittedName>
        <fullName evidence="1">Uncharacterized protein</fullName>
    </submittedName>
</protein>
<name>A0AAW1XL21_RUBAR</name>
<evidence type="ECO:0000313" key="2">
    <source>
        <dbReference type="Proteomes" id="UP001457282"/>
    </source>
</evidence>
<organism evidence="1 2">
    <name type="scientific">Rubus argutus</name>
    <name type="common">Southern blackberry</name>
    <dbReference type="NCBI Taxonomy" id="59490"/>
    <lineage>
        <taxon>Eukaryota</taxon>
        <taxon>Viridiplantae</taxon>
        <taxon>Streptophyta</taxon>
        <taxon>Embryophyta</taxon>
        <taxon>Tracheophyta</taxon>
        <taxon>Spermatophyta</taxon>
        <taxon>Magnoliopsida</taxon>
        <taxon>eudicotyledons</taxon>
        <taxon>Gunneridae</taxon>
        <taxon>Pentapetalae</taxon>
        <taxon>rosids</taxon>
        <taxon>fabids</taxon>
        <taxon>Rosales</taxon>
        <taxon>Rosaceae</taxon>
        <taxon>Rosoideae</taxon>
        <taxon>Rosoideae incertae sedis</taxon>
        <taxon>Rubus</taxon>
    </lineage>
</organism>
<dbReference type="Proteomes" id="UP001457282">
    <property type="component" value="Unassembled WGS sequence"/>
</dbReference>
<gene>
    <name evidence="1" type="ORF">M0R45_014023</name>
</gene>
<dbReference type="EMBL" id="JBEDUW010000003">
    <property type="protein sequence ID" value="KAK9937219.1"/>
    <property type="molecule type" value="Genomic_DNA"/>
</dbReference>
<evidence type="ECO:0000313" key="1">
    <source>
        <dbReference type="EMBL" id="KAK9937219.1"/>
    </source>
</evidence>
<dbReference type="AlphaFoldDB" id="A0AAW1XL21"/>
<reference evidence="1 2" key="1">
    <citation type="journal article" date="2023" name="G3 (Bethesda)">
        <title>A chromosome-length genome assembly and annotation of blackberry (Rubus argutus, cv. 'Hillquist').</title>
        <authorList>
            <person name="Bruna T."/>
            <person name="Aryal R."/>
            <person name="Dudchenko O."/>
            <person name="Sargent D.J."/>
            <person name="Mead D."/>
            <person name="Buti M."/>
            <person name="Cavallini A."/>
            <person name="Hytonen T."/>
            <person name="Andres J."/>
            <person name="Pham M."/>
            <person name="Weisz D."/>
            <person name="Mascagni F."/>
            <person name="Usai G."/>
            <person name="Natali L."/>
            <person name="Bassil N."/>
            <person name="Fernandez G.E."/>
            <person name="Lomsadze A."/>
            <person name="Armour M."/>
            <person name="Olukolu B."/>
            <person name="Poorten T."/>
            <person name="Britton C."/>
            <person name="Davik J."/>
            <person name="Ashrafi H."/>
            <person name="Aiden E.L."/>
            <person name="Borodovsky M."/>
            <person name="Worthington M."/>
        </authorList>
    </citation>
    <scope>NUCLEOTIDE SEQUENCE [LARGE SCALE GENOMIC DNA]</scope>
    <source>
        <strain evidence="1">PI 553951</strain>
    </source>
</reference>
<sequence>MHACRPNKPNLTKKYILSIATSCPFKGQFYDVRNLDLDPSKPSTEGYAMDCIGCGPGGSHWPPDCPLNHTEAYDRTIAEVFSVLIDSSHMDEPYSSLES</sequence>
<proteinExistence type="predicted"/>
<comment type="caution">
    <text evidence="1">The sequence shown here is derived from an EMBL/GenBank/DDBJ whole genome shotgun (WGS) entry which is preliminary data.</text>
</comment>